<accession>A0ABS7ZUI8</accession>
<proteinExistence type="predicted"/>
<keyword evidence="3" id="KW-1185">Reference proteome</keyword>
<sequence>MKNYLLAAFCVAICVFLPALDYAGSLRFAVALALLASVVVLAAIFFFRALLWVLKNGRTSPLVIAHDSSTGETRVMSEIEAGSRMTILD</sequence>
<protein>
    <submittedName>
        <fullName evidence="2">Uncharacterized protein</fullName>
    </submittedName>
</protein>
<keyword evidence="1" id="KW-0812">Transmembrane</keyword>
<keyword evidence="1" id="KW-1133">Transmembrane helix</keyword>
<keyword evidence="1" id="KW-0472">Membrane</keyword>
<reference evidence="2 3" key="1">
    <citation type="submission" date="2020-12" db="EMBL/GenBank/DDBJ databases">
        <title>Novel Thalassolituus-related marine hydrocarbonoclastic bacteria mediated algae-derived hydrocarbons mineralization in twilight zone of the northern South China Sea.</title>
        <authorList>
            <person name="Dong C."/>
        </authorList>
    </citation>
    <scope>NUCLEOTIDE SEQUENCE [LARGE SCALE GENOMIC DNA]</scope>
    <source>
        <strain evidence="2 3">IMCC1826</strain>
    </source>
</reference>
<dbReference type="RefSeq" id="WP_225677352.1">
    <property type="nucleotide sequence ID" value="NZ_JAEDAH010000105.1"/>
</dbReference>
<dbReference type="Proteomes" id="UP000714380">
    <property type="component" value="Unassembled WGS sequence"/>
</dbReference>
<name>A0ABS7ZUI8_9GAMM</name>
<evidence type="ECO:0000256" key="1">
    <source>
        <dbReference type="SAM" id="Phobius"/>
    </source>
</evidence>
<evidence type="ECO:0000313" key="3">
    <source>
        <dbReference type="Proteomes" id="UP000714380"/>
    </source>
</evidence>
<gene>
    <name evidence="2" type="ORF">I9W95_17650</name>
</gene>
<evidence type="ECO:0000313" key="2">
    <source>
        <dbReference type="EMBL" id="MCA6065426.1"/>
    </source>
</evidence>
<dbReference type="EMBL" id="JAEDAH010000105">
    <property type="protein sequence ID" value="MCA6065426.1"/>
    <property type="molecule type" value="Genomic_DNA"/>
</dbReference>
<feature type="transmembrane region" description="Helical" evidence="1">
    <location>
        <begin position="33"/>
        <end position="54"/>
    </location>
</feature>
<comment type="caution">
    <text evidence="2">The sequence shown here is derived from an EMBL/GenBank/DDBJ whole genome shotgun (WGS) entry which is preliminary data.</text>
</comment>
<organism evidence="2 3">
    <name type="scientific">Thalassolituus marinus</name>
    <dbReference type="NCBI Taxonomy" id="671053"/>
    <lineage>
        <taxon>Bacteria</taxon>
        <taxon>Pseudomonadati</taxon>
        <taxon>Pseudomonadota</taxon>
        <taxon>Gammaproteobacteria</taxon>
        <taxon>Oceanospirillales</taxon>
        <taxon>Oceanospirillaceae</taxon>
        <taxon>Thalassolituus</taxon>
    </lineage>
</organism>